<dbReference type="AlphaFoldDB" id="A0A4Q4SWZ3"/>
<keyword evidence="2" id="KW-0812">Transmembrane</keyword>
<feature type="transmembrane region" description="Helical" evidence="2">
    <location>
        <begin position="426"/>
        <end position="443"/>
    </location>
</feature>
<evidence type="ECO:0000256" key="2">
    <source>
        <dbReference type="SAM" id="Phobius"/>
    </source>
</evidence>
<feature type="region of interest" description="Disordered" evidence="1">
    <location>
        <begin position="1"/>
        <end position="24"/>
    </location>
</feature>
<organism evidence="3 4">
    <name type="scientific">Monosporascus ibericus</name>
    <dbReference type="NCBI Taxonomy" id="155417"/>
    <lineage>
        <taxon>Eukaryota</taxon>
        <taxon>Fungi</taxon>
        <taxon>Dikarya</taxon>
        <taxon>Ascomycota</taxon>
        <taxon>Pezizomycotina</taxon>
        <taxon>Sordariomycetes</taxon>
        <taxon>Xylariomycetidae</taxon>
        <taxon>Xylariales</taxon>
        <taxon>Xylariales incertae sedis</taxon>
        <taxon>Monosporascus</taxon>
    </lineage>
</organism>
<reference evidence="3 4" key="1">
    <citation type="submission" date="2018-06" db="EMBL/GenBank/DDBJ databases">
        <title>Complete Genomes of Monosporascus.</title>
        <authorList>
            <person name="Robinson A.J."/>
            <person name="Natvig D.O."/>
        </authorList>
    </citation>
    <scope>NUCLEOTIDE SEQUENCE [LARGE SCALE GENOMIC DNA]</scope>
    <source>
        <strain evidence="3 4">CBS 110550</strain>
    </source>
</reference>
<protein>
    <submittedName>
        <fullName evidence="3">Uncharacterized protein</fullName>
    </submittedName>
</protein>
<dbReference type="Pfam" id="PF14617">
    <property type="entry name" value="CMS1"/>
    <property type="match status" value="1"/>
</dbReference>
<evidence type="ECO:0000256" key="1">
    <source>
        <dbReference type="SAM" id="MobiDB-lite"/>
    </source>
</evidence>
<dbReference type="Proteomes" id="UP000293360">
    <property type="component" value="Unassembled WGS sequence"/>
</dbReference>
<evidence type="ECO:0000313" key="4">
    <source>
        <dbReference type="Proteomes" id="UP000293360"/>
    </source>
</evidence>
<comment type="caution">
    <text evidence="3">The sequence shown here is derived from an EMBL/GenBank/DDBJ whole genome shotgun (WGS) entry which is preliminary data.</text>
</comment>
<evidence type="ECO:0000313" key="3">
    <source>
        <dbReference type="EMBL" id="RYO88960.1"/>
    </source>
</evidence>
<keyword evidence="2" id="KW-1133">Transmembrane helix</keyword>
<dbReference type="PANTHER" id="PTHR24030">
    <property type="entry name" value="PROTEIN CMSS1"/>
    <property type="match status" value="1"/>
</dbReference>
<dbReference type="OrthoDB" id="1929311at2759"/>
<dbReference type="EMBL" id="QJNU01000707">
    <property type="protein sequence ID" value="RYO88960.1"/>
    <property type="molecule type" value="Genomic_DNA"/>
</dbReference>
<dbReference type="InterPro" id="IPR032704">
    <property type="entry name" value="Cms1"/>
</dbReference>
<keyword evidence="2" id="KW-0472">Membrane</keyword>
<keyword evidence="4" id="KW-1185">Reference proteome</keyword>
<dbReference type="STRING" id="155417.A0A4Q4SWZ3"/>
<name>A0A4Q4SWZ3_9PEZI</name>
<accession>A0A4Q4SWZ3</accession>
<dbReference type="PANTHER" id="PTHR24030:SF0">
    <property type="entry name" value="PROTEIN CMSS1"/>
    <property type="match status" value="1"/>
</dbReference>
<dbReference type="GO" id="GO:0030686">
    <property type="term" value="C:90S preribosome"/>
    <property type="evidence" value="ECO:0007669"/>
    <property type="project" value="TreeGrafter"/>
</dbReference>
<sequence length="448" mass="48453">MASKVKSKKRSHDEDGGARKRRRKSAFEEDNLLFDMEAGVNRAIALMDSQLMSDHIAQKTSRFGTDLSPVELSDLYISPTSILDTTSYRETRILENLSQFLETFSEHPERLGEAPKKNGSPHTIIVTGAGLRAADLVRSVRKYQKKGNAIAKLFAKHIKIEESVQFLQSHRTGMAVGTPKRLNDLVENESVTMKHAGTLFVHVLLANTLRTSLAADVSPRNSAARRMIDGTSCDTHQYGPAFSHTLLTCVDTGAEIYTAPPGDVNIEFLRAREEGLLAGQQLPEIPGFLNLRQESAGASPVPFPTLNATPPIIPATLLTFATPAMSTTSCITRTLMPPLPPIPPLTVGMPLPRPITTITATVIPTISATAPPQGACHHFSSLTYHNNGSDGADASANPSAGADVTSSARPWISPVSKARNLMPSSYAGLVFWIAIVIAQDIWFTKTDP</sequence>
<gene>
    <name evidence="3" type="ORF">DL764_008650</name>
</gene>
<dbReference type="GO" id="GO:0005634">
    <property type="term" value="C:nucleus"/>
    <property type="evidence" value="ECO:0007669"/>
    <property type="project" value="TreeGrafter"/>
</dbReference>
<proteinExistence type="predicted"/>
<feature type="compositionally biased region" description="Basic residues" evidence="1">
    <location>
        <begin position="1"/>
        <end position="10"/>
    </location>
</feature>